<dbReference type="InterPro" id="IPR013783">
    <property type="entry name" value="Ig-like_fold"/>
</dbReference>
<protein>
    <submittedName>
        <fullName evidence="8">Choice-of-anchor Q domain-containing protein</fullName>
    </submittedName>
</protein>
<feature type="region of interest" description="Disordered" evidence="4">
    <location>
        <begin position="2288"/>
        <end position="2315"/>
    </location>
</feature>
<dbReference type="SUPFAM" id="SSF55486">
    <property type="entry name" value="Metalloproteases ('zincins'), catalytic domain"/>
    <property type="match status" value="1"/>
</dbReference>
<evidence type="ECO:0000256" key="2">
    <source>
        <dbReference type="ARBA" id="ARBA00022737"/>
    </source>
</evidence>
<feature type="chain" id="PRO_5047260569" evidence="5">
    <location>
        <begin position="24"/>
        <end position="4049"/>
    </location>
</feature>
<dbReference type="InterPro" id="IPR038081">
    <property type="entry name" value="CalX-like_sf"/>
</dbReference>
<dbReference type="Gene3D" id="2.60.40.10">
    <property type="entry name" value="Immunoglobulins"/>
    <property type="match status" value="4"/>
</dbReference>
<feature type="region of interest" description="Disordered" evidence="4">
    <location>
        <begin position="2918"/>
        <end position="2939"/>
    </location>
</feature>
<organism evidence="8 9">
    <name type="scientific">Luteolibacter soli</name>
    <dbReference type="NCBI Taxonomy" id="3135280"/>
    <lineage>
        <taxon>Bacteria</taxon>
        <taxon>Pseudomonadati</taxon>
        <taxon>Verrucomicrobiota</taxon>
        <taxon>Verrucomicrobiia</taxon>
        <taxon>Verrucomicrobiales</taxon>
        <taxon>Verrucomicrobiaceae</taxon>
        <taxon>Luteolibacter</taxon>
    </lineage>
</organism>
<feature type="compositionally biased region" description="Low complexity" evidence="4">
    <location>
        <begin position="3562"/>
        <end position="3584"/>
    </location>
</feature>
<comment type="caution">
    <text evidence="8">The sequence shown here is derived from an EMBL/GenBank/DDBJ whole genome shotgun (WGS) entry which is preliminary data.</text>
</comment>
<dbReference type="SMART" id="SM00237">
    <property type="entry name" value="Calx_beta"/>
    <property type="match status" value="1"/>
</dbReference>
<evidence type="ECO:0000313" key="9">
    <source>
        <dbReference type="Proteomes" id="UP001371305"/>
    </source>
</evidence>
<dbReference type="InterPro" id="IPR006626">
    <property type="entry name" value="PbH1"/>
</dbReference>
<dbReference type="Pfam" id="PF13229">
    <property type="entry name" value="Beta_helix"/>
    <property type="match status" value="1"/>
</dbReference>
<dbReference type="NCBIfam" id="TIGR01451">
    <property type="entry name" value="B_ant_repeat"/>
    <property type="match status" value="14"/>
</dbReference>
<evidence type="ECO:0000259" key="6">
    <source>
        <dbReference type="SMART" id="SM00060"/>
    </source>
</evidence>
<reference evidence="8 9" key="1">
    <citation type="submission" date="2024-04" db="EMBL/GenBank/DDBJ databases">
        <title>Luteolibacter sp. isolated from soil.</title>
        <authorList>
            <person name="An J."/>
        </authorList>
    </citation>
    <scope>NUCLEOTIDE SEQUENCE [LARGE SCALE GENOMIC DNA]</scope>
    <source>
        <strain evidence="8 9">Y139</strain>
    </source>
</reference>
<evidence type="ECO:0000256" key="4">
    <source>
        <dbReference type="SAM" id="MobiDB-lite"/>
    </source>
</evidence>
<feature type="region of interest" description="Disordered" evidence="4">
    <location>
        <begin position="3562"/>
        <end position="3588"/>
    </location>
</feature>
<dbReference type="InterPro" id="IPR039448">
    <property type="entry name" value="Beta_helix"/>
</dbReference>
<feature type="region of interest" description="Disordered" evidence="4">
    <location>
        <begin position="3175"/>
        <end position="3194"/>
    </location>
</feature>
<feature type="compositionally biased region" description="Polar residues" evidence="4">
    <location>
        <begin position="2002"/>
        <end position="2014"/>
    </location>
</feature>
<dbReference type="InterPro" id="IPR051172">
    <property type="entry name" value="Chlamydia_OmcB"/>
</dbReference>
<gene>
    <name evidence="8" type="ORF">WKV53_20655</name>
</gene>
<dbReference type="SMART" id="SM00060">
    <property type="entry name" value="FN3"/>
    <property type="match status" value="4"/>
</dbReference>
<feature type="domain" description="Fibronectin type-III" evidence="6">
    <location>
        <begin position="2974"/>
        <end position="3103"/>
    </location>
</feature>
<dbReference type="SMART" id="SM00710">
    <property type="entry name" value="PbH1"/>
    <property type="match status" value="11"/>
</dbReference>
<dbReference type="PANTHER" id="PTHR34819">
    <property type="entry name" value="LARGE CYSTEINE-RICH PERIPLASMIC PROTEIN OMCB"/>
    <property type="match status" value="1"/>
</dbReference>
<feature type="compositionally biased region" description="Polar residues" evidence="4">
    <location>
        <begin position="3056"/>
        <end position="3067"/>
    </location>
</feature>
<dbReference type="Pfam" id="PF17963">
    <property type="entry name" value="Big_9"/>
    <property type="match status" value="1"/>
</dbReference>
<feature type="domain" description="Fibronectin type-III" evidence="6">
    <location>
        <begin position="2722"/>
        <end position="2849"/>
    </location>
</feature>
<dbReference type="SUPFAM" id="SSF51126">
    <property type="entry name" value="Pectin lyase-like"/>
    <property type="match status" value="1"/>
</dbReference>
<dbReference type="InterPro" id="IPR047589">
    <property type="entry name" value="DUF11_rpt"/>
</dbReference>
<feature type="region of interest" description="Disordered" evidence="4">
    <location>
        <begin position="2794"/>
        <end position="2813"/>
    </location>
</feature>
<dbReference type="Proteomes" id="UP001371305">
    <property type="component" value="Unassembled WGS sequence"/>
</dbReference>
<accession>A0ABU9B0N4</accession>
<evidence type="ECO:0000256" key="5">
    <source>
        <dbReference type="SAM" id="SignalP"/>
    </source>
</evidence>
<dbReference type="InterPro" id="IPR003644">
    <property type="entry name" value="Calx_beta"/>
</dbReference>
<dbReference type="InterPro" id="IPR059226">
    <property type="entry name" value="Choice_anch_Q_dom"/>
</dbReference>
<evidence type="ECO:0000256" key="1">
    <source>
        <dbReference type="ARBA" id="ARBA00022729"/>
    </source>
</evidence>
<name>A0ABU9B0N4_9BACT</name>
<keyword evidence="1 5" id="KW-0732">Signal</keyword>
<feature type="region of interest" description="Disordered" evidence="4">
    <location>
        <begin position="2669"/>
        <end position="2688"/>
    </location>
</feature>
<evidence type="ECO:0000313" key="8">
    <source>
        <dbReference type="EMBL" id="MEK7952936.1"/>
    </source>
</evidence>
<dbReference type="InterPro" id="IPR011050">
    <property type="entry name" value="Pectin_lyase_fold/virulence"/>
</dbReference>
<dbReference type="EMBL" id="JBBUKT010000009">
    <property type="protein sequence ID" value="MEK7952936.1"/>
    <property type="molecule type" value="Genomic_DNA"/>
</dbReference>
<feature type="region of interest" description="Disordered" evidence="4">
    <location>
        <begin position="2002"/>
        <end position="2025"/>
    </location>
</feature>
<feature type="region of interest" description="Disordered" evidence="4">
    <location>
        <begin position="3045"/>
        <end position="3067"/>
    </location>
</feature>
<keyword evidence="3" id="KW-0106">Calcium</keyword>
<dbReference type="RefSeq" id="WP_341406696.1">
    <property type="nucleotide sequence ID" value="NZ_JBBUKT010000009.1"/>
</dbReference>
<proteinExistence type="predicted"/>
<evidence type="ECO:0000256" key="3">
    <source>
        <dbReference type="ARBA" id="ARBA00022837"/>
    </source>
</evidence>
<evidence type="ECO:0000259" key="7">
    <source>
        <dbReference type="SMART" id="SM00237"/>
    </source>
</evidence>
<dbReference type="InterPro" id="IPR001434">
    <property type="entry name" value="OmcB-like_DUF11"/>
</dbReference>
<feature type="domain" description="Fibronectin type-III" evidence="6">
    <location>
        <begin position="2219"/>
        <end position="2348"/>
    </location>
</feature>
<keyword evidence="2" id="KW-0677">Repeat</keyword>
<feature type="signal peptide" evidence="5">
    <location>
        <begin position="1"/>
        <end position="23"/>
    </location>
</feature>
<sequence>MFRSLPIAVAAFSLLGGSMQRLAAQTPDVKATLTDTTPAATKKNPGDAINYRVTVTNAATATGNANNPIVSLPTPAGTTIVAGSVNMSPLVFDESYNTLPNTQLVIDSSHGVAWNDVDDKGSLTVVNATRLDGTGTTNANPGTLVVAGNGSFTYTPGVGATGSERFQYYLRDSDNVLSVSPGIVTFSLTGPRIWFVQAGAAAGGNGQSQSPFNTPAAASTAATGTDMIYVLGSASPLNGQSTLEDGQELRGQGVELSVATGHPSFPASPPLVIFPATTAPVLTNTGGDIVSLAAGSATKTISGVNLGTRTGSAITGSGFGTLAVGSLVSTSGSGQVLGLTNGALGGTFASLSTTSAGTAIGLTTITGSLNATTVSMTGVTGDLFNINGGTVTLGLPANYAFSGTTGTGRSLNISNRGAGGNLTFNNKIINTGAGILLDNNDAATITFRSLNLTTATNTAFSAINGGTVVVTNALTDGIDNDGDGTTDEADEANIITTTTGTALNVTGTNIGAGGMTFRSISAGTAASGPANGIVLNTTGNSGGLTVTGDGGGSNNGSGGTIQRTSGAGLSFTSASNVSLGYMNIQDSADDGISGTSVTGFTMNRCNVTNNGNAVNEDGVDFGGSGTVTPNGLFGSANVTNSSFTGNYYNQFTVRNSSGTVGLAVTGCTFNGRAAENNNNDGLFLEVLSSATITANAQSSSFSANKGDHFQASASNSGNLNVTFKSNTLTGGHSSALGQGITINAATGLAFGGYTGTVNYDIDGNTINGSILSAITVNLGTSNPPALFNGFIRNNVIGTTGQTNSGSTQGYGIAWDAHGKGTHTSSVTGNTVREAFDRGMGVLINDGSPVVNLTITGNNLRPTANDPNGSREAIEFNIASTSTNVFGEVDAPTTRVNLSGNTLVGGASKNGDIRMRQRFRSRVEMPSFNNGGDPFNTANVISFLQTNNAPATATATASNDASVTTDGYFGGPVSTPGSVPLPLLFAPAETASVMPVEPQSTDTVALAEPVVQTTTEDVPAPAPRQEIEPITQAELDRMVALARERWEAAGLSGEQTAALDGLTFEVTDLPGWHLGEAGGKKVRIDRDAGGNGWFVDSTPAEDSEFTSEGGRLMAKAGSEVRSDVTGRVDLLTTVLHEMGHTIGLCDAYVGEQRNGVMYGFLTKGERRLPKKGEAAGAVPHDHETPHYLDAPLGLPVGYQNLPPGKGFRIYYQVTVNNPLTVAPISSQGTVTGGNFAPVTTDDVVNDTDAPAGPADPTVTLIERPDTTVASINRTSANPNNTTSMSWQVVFAAPVNGLTASNFSLATTGTVSGATIGAPVPASAEQPPGGYYTTWNVTVTGVAGDGSLGLNLANDTGLLHDITNKPFTGQVYTIDKTPPTVAFSSAAANPTNVSPIPVTVTFSENVTGFIAGDITPGNATVANFAGSGNIYTFDLVPAGQGAVTADIAASVAQDSATNNNTAAAQFIRNYDSVVPTVAMTSATGNPAPNAAIPVSVNFSESVTGFVAADITPGNATVANFGGTGANYTFNLVPSAPGVTATADIAAGVAQDAASNSNTAATQFSRTILDAVSIAATTATAVEGGATGLYTFTRGASSGDVTVNFQLDASSTAVAGTDFTLSSTQALTFNNASGAGTLVIPDGSLTATVTLTALTESLNAAEVAETARLNVASGTGYIPASSPGNNATVTIAANGFVVVNTNDSGAGSLRQAIANANAIAGADTITFEGSTFSDATQPDFIDLASMLPSLSQQLRIVGPGSAKLVIRRPAAAGPYSLMQLFPGANASISGLTFSGGDGGIANLGTLRLEDCVISGNSSSTYGGILNNGTLVVLNSTIANNASPSGVGGGIYSIAGSSLTVVNSTLSGNTSLNGGGAIAIVSGATVVISNSTISGNTAGGSGAGILSSGTLTVINSTITGNASTGDGGGIASSGSSSFTLKNSIVAGNTATGTGADIQTFSAGHLLVSNGANFIGSATGANGISGTDKTFASTSTTLGNLLSPLANNGGPTQTHSLPSGSPAINGGTNADLPADTLDLDGDSNTTEPIPFDQRGTGFVRAIGSVDMGAFELQKSVSIAADLASANEGNGAGTTDFTFTVTRSGGTTGPVTIDYAVTGSGGNPADAADFGGTLPSGQVTIADGSDHIAVTIPVSKDSVRESNEGFQVTLSNPTDGYVVSGTSATSTITNDDFEADLAITKTDGVTTATPGGSVTYTITASNAGPDPVVGAAVADTFPASLTATWTAVGAGGGTATASGSGNINDTVNLPVGGSVTYTVSATISPAATGTLSNTATVSTSAGVTDPTPGNNSATDTDTLNPQADLSITKTDGVTTATPGGSVTYTITASNAGPSNAVATVADTFPASLTATWTAVGAGGGTATASGSGNINDTVNLPAGGSVTYTVSATISPSATGTLSNTATVSSVVTDPTPGNNSATDTDTLTPSANLSITKTDGVTTATPGGSVTYTITASNAGPSNAVATVADTLPASLTATWTAVGAGGGTATASGSGNINDTVNLPAGGSVTYTVSATISAAATGTLSNTATVSSAVTDPVPGNNSATDSDTLTPQANLSITKTDGVTTATPGGSVTYTITASNAGPSNAVATVADTLPASLTATWTAVGAGGGTATASGSGNINDTVNLPVGGSVTYTVSATISAAATGTLSNTATVTSAVTDPTPGNNSATDTDTLTPQANLSITKTDGVTTATPGGSVTYTITASNAGPSNVTGATVADTLPASLTATWTAVGAGGGTATASGSGNINDTVNLPAGGSVTYTVTATISPAATGTLSNTATVSSAVNDPTPANNSATDTDTLTPRADLTITKTDGVTTAVPGGSVTYTITASNAGPSNVTGATVADTLPASLTGTWTAVGAGGGTATASGSGNINDTVNLPAGGSVTYTVTATISPSATGTLSNTATVSSAVTDPTPGNNSATDTDTLTPQANLSITKTDGVTTAIPGGSVTYTITASNAGPSNVTGATVADTLPASLTATWTAVGAGGGTATASGSGNINDTVNLPAGASVTYTVSATISASATGTLSNTATVSAPEGVTDPSPANNSATDSDTLTPRANLAITKTDKVTTATPGGSVTYTIVATNAGPSNATGATVADTLPASLTATWTAFGAGGGTATASGSGNINDTVNLPVGGSVTYTVTAAISPAASGTLSNTATVSAPAGVTDPTPADNSATDSDTLDAQADLSITKTDGVTTATPGGSVTYTITASNAGPSNASAVSVSDVLPASISGATWTGAGAGGGTGPANGSGNISVSNISLPAGGSFTFTVTAPISAAATGTLVNTATVSSAATDPNPANNSATDTDTLAPQANLAITKTDGVTSAIPGTQVTYTITASNSGPSNSPGSTVADTLPATITGVTWTAVGAGGGTATASGSGNINDTVNLPAGGSVTYTVTGTISSTATGTLANTATVATPAGVTDPTPGNNSATDTDTLTPQANLALTMTDAPDPVNALGNLTYTIGLTNIGPSASASPQVVLPLPAGTTFASASAPAGWSTSSPAVGATGTVTFTASSIASAGTASFTVVAKVDINIVNDSILTATSTASSATADPTPGNNTATTTTQAKSGADVELTLTDSPDPVNAGTNLTYTIGATNHGPLAADNVSINQALPAGTTFVSLNVPAAWSATTPAVGSAGTVSITRASFANAATGTFTLVVKVASNVANATVLSSTAAVSSTTVDIVPGNNSVTATTTVSTQANLAVAIVASPTTAPKGSNVTFSVGLSNQGPSDAASTVVSLPVPANMTFASASAPAGWTTTAPAVGATGTVTFSATSLATGGTADFTVVAKVNTNAPTGTVLSATVTTSSAASDPQTANNSATATAAVGTVLPTVVQPITTGIALNSQSGLFEVNVNVTNTTPNAINGFRLHVDYASYKAAYPSLRLFNASSPANAQDVYVDYPFPVAIDGAVTMKLSFYTSTRTFPSPFAPQLSVEILPSSQLPGTDGAGVQPRVVGFTNGSLLLEFPSVTGKWYRVKYSSDLVHWQDCPVPLQAGSTRMQWIDSGPPFTDVPPSQVPNRYYRVNEIAAP</sequence>
<dbReference type="Gene3D" id="2.60.40.2030">
    <property type="match status" value="2"/>
</dbReference>
<feature type="domain" description="Calx-beta" evidence="7">
    <location>
        <begin position="2060"/>
        <end position="2165"/>
    </location>
</feature>
<dbReference type="NCBIfam" id="NF041518">
    <property type="entry name" value="choice_anch_Q"/>
    <property type="match status" value="1"/>
</dbReference>
<dbReference type="SUPFAM" id="SSF141072">
    <property type="entry name" value="CalX-like"/>
    <property type="match status" value="2"/>
</dbReference>
<keyword evidence="9" id="KW-1185">Reference proteome</keyword>
<dbReference type="PANTHER" id="PTHR34819:SF3">
    <property type="entry name" value="CELL SURFACE PROTEIN"/>
    <property type="match status" value="1"/>
</dbReference>
<dbReference type="Pfam" id="PF01345">
    <property type="entry name" value="DUF11"/>
    <property type="match status" value="13"/>
</dbReference>
<feature type="domain" description="Fibronectin type-III" evidence="6">
    <location>
        <begin position="2472"/>
        <end position="2598"/>
    </location>
</feature>
<dbReference type="InterPro" id="IPR003961">
    <property type="entry name" value="FN3_dom"/>
</dbReference>